<feature type="signal peptide" evidence="2">
    <location>
        <begin position="1"/>
        <end position="18"/>
    </location>
</feature>
<gene>
    <name evidence="3" type="ORF">FKW77_010450</name>
</gene>
<keyword evidence="2" id="KW-0732">Signal</keyword>
<evidence type="ECO:0000256" key="2">
    <source>
        <dbReference type="SAM" id="SignalP"/>
    </source>
</evidence>
<evidence type="ECO:0000313" key="4">
    <source>
        <dbReference type="Proteomes" id="UP000316270"/>
    </source>
</evidence>
<feature type="region of interest" description="Disordered" evidence="1">
    <location>
        <begin position="115"/>
        <end position="135"/>
    </location>
</feature>
<name>A0A517L4I6_9PEZI</name>
<proteinExistence type="predicted"/>
<evidence type="ECO:0000313" key="3">
    <source>
        <dbReference type="EMBL" id="QDS70560.1"/>
    </source>
</evidence>
<keyword evidence="4" id="KW-1185">Reference proteome</keyword>
<feature type="compositionally biased region" description="Low complexity" evidence="1">
    <location>
        <begin position="124"/>
        <end position="135"/>
    </location>
</feature>
<accession>A0A517L4I6</accession>
<evidence type="ECO:0008006" key="5">
    <source>
        <dbReference type="Google" id="ProtNLM"/>
    </source>
</evidence>
<dbReference type="AlphaFoldDB" id="A0A517L4I6"/>
<protein>
    <recommendedName>
        <fullName evidence="5">Extracellular membrane protein CFEM domain-containing protein</fullName>
    </recommendedName>
</protein>
<organism evidence="3 4">
    <name type="scientific">Venturia effusa</name>
    <dbReference type="NCBI Taxonomy" id="50376"/>
    <lineage>
        <taxon>Eukaryota</taxon>
        <taxon>Fungi</taxon>
        <taxon>Dikarya</taxon>
        <taxon>Ascomycota</taxon>
        <taxon>Pezizomycotina</taxon>
        <taxon>Dothideomycetes</taxon>
        <taxon>Pleosporomycetidae</taxon>
        <taxon>Venturiales</taxon>
        <taxon>Venturiaceae</taxon>
        <taxon>Venturia</taxon>
    </lineage>
</organism>
<dbReference type="Proteomes" id="UP000316270">
    <property type="component" value="Chromosome 4"/>
</dbReference>
<sequence>MKLSLLAVGASFASLVSAQAGAAEPPKCGTTIMISAISSSGCGITGTSPHSLPAHSTELTSRSEVQCMCKNTNLIKTVQAKIPKACSAAADRAVFAMFFNSQCVGHPGFPITIGGGEKSANTTSGGAKPAAASGKSDARTTRVSAALLAVAGVAAIALS</sequence>
<evidence type="ECO:0000256" key="1">
    <source>
        <dbReference type="SAM" id="MobiDB-lite"/>
    </source>
</evidence>
<feature type="chain" id="PRO_5022154739" description="Extracellular membrane protein CFEM domain-containing protein" evidence="2">
    <location>
        <begin position="19"/>
        <end position="159"/>
    </location>
</feature>
<dbReference type="OrthoDB" id="3928343at2759"/>
<reference evidence="3 4" key="1">
    <citation type="submission" date="2019-07" db="EMBL/GenBank/DDBJ databases">
        <title>Finished genome of Venturia effusa.</title>
        <authorList>
            <person name="Young C.A."/>
            <person name="Cox M.P."/>
            <person name="Ganley A.R.D."/>
            <person name="David W.J."/>
        </authorList>
    </citation>
    <scope>NUCLEOTIDE SEQUENCE [LARGE SCALE GENOMIC DNA]</scope>
    <source>
        <strain evidence="4">albino</strain>
    </source>
</reference>
<dbReference type="EMBL" id="CP042188">
    <property type="protein sequence ID" value="QDS70560.1"/>
    <property type="molecule type" value="Genomic_DNA"/>
</dbReference>